<dbReference type="PROSITE" id="PS00028">
    <property type="entry name" value="ZINC_FINGER_C2H2_1"/>
    <property type="match status" value="1"/>
</dbReference>
<dbReference type="AlphaFoldDB" id="A0A813PQ33"/>
<dbReference type="EMBL" id="CAJOBC010000089">
    <property type="protein sequence ID" value="CAF3534582.1"/>
    <property type="molecule type" value="Genomic_DNA"/>
</dbReference>
<dbReference type="OrthoDB" id="7930430at2759"/>
<dbReference type="PANTHER" id="PTHR24023:SF1082">
    <property type="entry name" value="COLLAGEN TRIPLE HELIX REPEAT"/>
    <property type="match status" value="1"/>
</dbReference>
<proteinExistence type="predicted"/>
<dbReference type="GO" id="GO:0031012">
    <property type="term" value="C:extracellular matrix"/>
    <property type="evidence" value="ECO:0007669"/>
    <property type="project" value="TreeGrafter"/>
</dbReference>
<reference evidence="3" key="1">
    <citation type="submission" date="2021-02" db="EMBL/GenBank/DDBJ databases">
        <authorList>
            <person name="Nowell W R."/>
        </authorList>
    </citation>
    <scope>NUCLEOTIDE SEQUENCE</scope>
</reference>
<feature type="compositionally biased region" description="Low complexity" evidence="1">
    <location>
        <begin position="361"/>
        <end position="371"/>
    </location>
</feature>
<dbReference type="EMBL" id="CAJNOQ010000089">
    <property type="protein sequence ID" value="CAF0754417.1"/>
    <property type="molecule type" value="Genomic_DNA"/>
</dbReference>
<evidence type="ECO:0000313" key="5">
    <source>
        <dbReference type="Proteomes" id="UP000663829"/>
    </source>
</evidence>
<sequence length="1250" mass="140456">MIVNFRSTFDEFDDYADKIFNYLGDAYNSYNSPNSLSVIDQASVTEKNDDEIDSVYERREEGEDDTCELSEQNADSKPLLCLSALAEKNFRCSLCSCMYKYRRDCVTHMKRKHSHDTICGSISQYIQRINAPQILTTATKDKTNQQLEHQELYSTIQHSTNDRIQELTRSDEKQFSCPYCTLISKSTSSVYKHQARKHPSFPRIVHKYSCEDPMKRILIAVLKQKTLKKAERSVDSMLQQNFNHQNELSFIPAYTSSATRFGCPYCNCIVAKSPSTVYKHQMLKHPENPTEVIRFGDTEPKARKRLMTSVSSSHELLSENGLNEDDVDNQRSPGVKEVHKVSSHKSFTRRSEMKKCRSKPTSTVSTSSTTSSTTKCNHFIASDYITVQNIVLSNDRVIKIFQCCMCKYRARHRSNVVRHVKKIHDNNNNNNNNSQKQTNELKTTMAATASYGNEADDCIAELVDNIAAEQMIKNNAIKENKSPLRGTIHITLPQSAMKRSYPINEIHKRNSTSITQEKFSYEATLRAKNSDLNSACADIQLNIKIFLPKKYDNHHATEFNQFQSLKSLGYQRLSTIDQNDECDSDEEDLDGREGDEDDLFFGESDEGSIGADKKFINEQNPIDLHLCSEVEEEDCKAVSLPSESNHYYQQQRTNKLGKTINTSYSLYKPHKCLRCFYRSNWKTDMLHHIRLKHFVYDATKHDYLSMTPESAFNTFYTYEKTFGKALKNRLLLPKIDYVDCTWEEAKRKLFENNPLLFEQYTKKKSRYHDDALEEQSEYLCTSITNNTLKTIPVQVKNMGKKTRSLSMTSNLCYCDELSKSNHELYHSPSHYTMDKRKDTLCFDDETKTRRSNYLNIIYLTLIILTLFWNAYNTYQNNLLTKRFNLLESYFTSLQQSYSNLNEQEIFSNQTKSMLRILFENDFNFFSESKSQLISEQPTATISGRQVENAYKKLVRQRRYLSQNAQPCDRGFPGFPGEIGPAGIKGEKGSAALVSRTGLKGEKGDRGNEGPPGKDGFPGPLLHGYPGPAGPPGMPGDRGETGGPGVDGLPGAKGDKGDRAYLVRSKMRRFLLIKGEPGQQGLKGSIGECSTGQKGDRGTPGLPGSPGLPGADGMKGEIGWQGPPGIKGEKGSRGESGAVQKVGFNSTHIIVVGPRGPPGPKGRIGLPGQQGEKGEQGRLGLMGEKGDQGPPGIKGEKGSQVKGQQGERGPIGLPGFSSGDRGFQGEKGPPGLKGEKGEEGRRGLRVSKLPL</sequence>
<dbReference type="SMART" id="SM00355">
    <property type="entry name" value="ZnF_C2H2"/>
    <property type="match status" value="5"/>
</dbReference>
<dbReference type="Pfam" id="PF01391">
    <property type="entry name" value="Collagen"/>
    <property type="match status" value="3"/>
</dbReference>
<comment type="caution">
    <text evidence="3">The sequence shown here is derived from an EMBL/GenBank/DDBJ whole genome shotgun (WGS) entry which is preliminary data.</text>
</comment>
<feature type="region of interest" description="Disordered" evidence="1">
    <location>
        <begin position="997"/>
        <end position="1057"/>
    </location>
</feature>
<keyword evidence="5" id="KW-1185">Reference proteome</keyword>
<feature type="compositionally biased region" description="Low complexity" evidence="1">
    <location>
        <begin position="1016"/>
        <end position="1025"/>
    </location>
</feature>
<dbReference type="Proteomes" id="UP000663829">
    <property type="component" value="Unassembled WGS sequence"/>
</dbReference>
<feature type="domain" description="C2H2-type" evidence="2">
    <location>
        <begin position="92"/>
        <end position="113"/>
    </location>
</feature>
<dbReference type="InterPro" id="IPR013087">
    <property type="entry name" value="Znf_C2H2_type"/>
</dbReference>
<evidence type="ECO:0000313" key="3">
    <source>
        <dbReference type="EMBL" id="CAF0754417.1"/>
    </source>
</evidence>
<dbReference type="InterPro" id="IPR008160">
    <property type="entry name" value="Collagen"/>
</dbReference>
<feature type="compositionally biased region" description="Basic and acidic residues" evidence="1">
    <location>
        <begin position="1232"/>
        <end position="1241"/>
    </location>
</feature>
<feature type="region of interest" description="Disordered" evidence="1">
    <location>
        <begin position="313"/>
        <end position="371"/>
    </location>
</feature>
<dbReference type="Proteomes" id="UP000681722">
    <property type="component" value="Unassembled WGS sequence"/>
</dbReference>
<feature type="region of interest" description="Disordered" evidence="1">
    <location>
        <begin position="1079"/>
        <end position="1102"/>
    </location>
</feature>
<dbReference type="GO" id="GO:0005615">
    <property type="term" value="C:extracellular space"/>
    <property type="evidence" value="ECO:0007669"/>
    <property type="project" value="TreeGrafter"/>
</dbReference>
<evidence type="ECO:0000259" key="2">
    <source>
        <dbReference type="PROSITE" id="PS00028"/>
    </source>
</evidence>
<name>A0A813PQ33_9BILA</name>
<evidence type="ECO:0000256" key="1">
    <source>
        <dbReference type="SAM" id="MobiDB-lite"/>
    </source>
</evidence>
<dbReference type="PANTHER" id="PTHR24023">
    <property type="entry name" value="COLLAGEN ALPHA"/>
    <property type="match status" value="1"/>
</dbReference>
<accession>A0A813PQ33</accession>
<gene>
    <name evidence="3" type="ORF">GPM918_LOCUS1029</name>
    <name evidence="4" type="ORF">SRO942_LOCUS1029</name>
</gene>
<dbReference type="InterPro" id="IPR050149">
    <property type="entry name" value="Collagen_superfamily"/>
</dbReference>
<feature type="compositionally biased region" description="Basic and acidic residues" evidence="1">
    <location>
        <begin position="998"/>
        <end position="1007"/>
    </location>
</feature>
<evidence type="ECO:0000313" key="4">
    <source>
        <dbReference type="EMBL" id="CAF3534582.1"/>
    </source>
</evidence>
<feature type="region of interest" description="Disordered" evidence="1">
    <location>
        <begin position="1148"/>
        <end position="1250"/>
    </location>
</feature>
<organism evidence="3 5">
    <name type="scientific">Didymodactylos carnosus</name>
    <dbReference type="NCBI Taxonomy" id="1234261"/>
    <lineage>
        <taxon>Eukaryota</taxon>
        <taxon>Metazoa</taxon>
        <taxon>Spiralia</taxon>
        <taxon>Gnathifera</taxon>
        <taxon>Rotifera</taxon>
        <taxon>Eurotatoria</taxon>
        <taxon>Bdelloidea</taxon>
        <taxon>Philodinida</taxon>
        <taxon>Philodinidae</taxon>
        <taxon>Didymodactylos</taxon>
    </lineage>
</organism>
<protein>
    <recommendedName>
        <fullName evidence="2">C2H2-type domain-containing protein</fullName>
    </recommendedName>
</protein>